<comment type="caution">
    <text evidence="1">The sequence shown here is derived from an EMBL/GenBank/DDBJ whole genome shotgun (WGS) entry which is preliminary data.</text>
</comment>
<organism evidence="1 2">
    <name type="scientific">Flavobacterium flavipallidum</name>
    <dbReference type="NCBI Taxonomy" id="3139140"/>
    <lineage>
        <taxon>Bacteria</taxon>
        <taxon>Pseudomonadati</taxon>
        <taxon>Bacteroidota</taxon>
        <taxon>Flavobacteriia</taxon>
        <taxon>Flavobacteriales</taxon>
        <taxon>Flavobacteriaceae</taxon>
        <taxon>Flavobacterium</taxon>
    </lineage>
</organism>
<evidence type="ECO:0008006" key="3">
    <source>
        <dbReference type="Google" id="ProtNLM"/>
    </source>
</evidence>
<reference evidence="1 2" key="1">
    <citation type="submission" date="2024-04" db="EMBL/GenBank/DDBJ databases">
        <title>Flavobacterium sp. DGU99 16S ribosomal RNA gene Genome sequencing and assembly.</title>
        <authorList>
            <person name="Park S."/>
        </authorList>
    </citation>
    <scope>NUCLEOTIDE SEQUENCE [LARGE SCALE GENOMIC DNA]</scope>
    <source>
        <strain evidence="1 2">DGU99</strain>
    </source>
</reference>
<keyword evidence="2" id="KW-1185">Reference proteome</keyword>
<name>A0ABU9HM07_9FLAO</name>
<dbReference type="Proteomes" id="UP001398556">
    <property type="component" value="Unassembled WGS sequence"/>
</dbReference>
<evidence type="ECO:0000313" key="1">
    <source>
        <dbReference type="EMBL" id="MEL1240987.1"/>
    </source>
</evidence>
<accession>A0ABU9HM07</accession>
<evidence type="ECO:0000313" key="2">
    <source>
        <dbReference type="Proteomes" id="UP001398556"/>
    </source>
</evidence>
<gene>
    <name evidence="1" type="ORF">AAEO59_08010</name>
</gene>
<sequence>MLLSVAFMNLSCSNDDEPTNSIVGTWERSKTGYIDSNNEPYDVKDYEHGCTTNKDNWTFTENGNYTITEYYNCDSEPYTENFNYTLTDKILSYTSQSNEVVTMNNSFTIISLTATHLKVKQTNNKLSKSTKDSSNRYYEFVRK</sequence>
<dbReference type="EMBL" id="JBBYHU010000012">
    <property type="protein sequence ID" value="MEL1240987.1"/>
    <property type="molecule type" value="Genomic_DNA"/>
</dbReference>
<protein>
    <recommendedName>
        <fullName evidence="3">Lipocalin-like domain-containing protein</fullName>
    </recommendedName>
</protein>
<proteinExistence type="predicted"/>
<dbReference type="RefSeq" id="WP_341700211.1">
    <property type="nucleotide sequence ID" value="NZ_JBBYHU010000012.1"/>
</dbReference>